<dbReference type="RefSeq" id="WP_039635589.1">
    <property type="nucleotide sequence ID" value="NZ_AYSO01000020.1"/>
</dbReference>
<protein>
    <submittedName>
        <fullName evidence="1">Prokaryotic E2 D family protein</fullName>
    </submittedName>
</protein>
<dbReference type="Proteomes" id="UP000031366">
    <property type="component" value="Unassembled WGS sequence"/>
</dbReference>
<gene>
    <name evidence="1" type="ORF">U732_7</name>
</gene>
<reference evidence="1 2" key="1">
    <citation type="journal article" date="2015" name="Infect. Genet. Evol.">
        <title>Genomic sequences of six botulinum neurotoxin-producing strains representing three clostridial species illustrate the mobility and diversity of botulinum neurotoxin genes.</title>
        <authorList>
            <person name="Smith T.J."/>
            <person name="Hill K.K."/>
            <person name="Xie G."/>
            <person name="Foley B.T."/>
            <person name="Williamson C.H."/>
            <person name="Foster J.T."/>
            <person name="Johnson S.L."/>
            <person name="Chertkov O."/>
            <person name="Teshima H."/>
            <person name="Gibbons H.S."/>
            <person name="Johnsky L.A."/>
            <person name="Karavis M.A."/>
            <person name="Smith L.A."/>
        </authorList>
    </citation>
    <scope>NUCLEOTIDE SEQUENCE [LARGE SCALE GENOMIC DNA]</scope>
    <source>
        <strain evidence="1 2">CDC 2741</strain>
    </source>
</reference>
<dbReference type="EMBL" id="AYSO01000020">
    <property type="protein sequence ID" value="KIE44591.1"/>
    <property type="molecule type" value="Genomic_DNA"/>
</dbReference>
<proteinExistence type="predicted"/>
<dbReference type="OrthoDB" id="1955591at2"/>
<comment type="caution">
    <text evidence="1">The sequence shown here is derived from an EMBL/GenBank/DDBJ whole genome shotgun (WGS) entry which is preliminary data.</text>
</comment>
<organism evidence="1 2">
    <name type="scientific">Clostridium argentinense CDC 2741</name>
    <dbReference type="NCBI Taxonomy" id="1418104"/>
    <lineage>
        <taxon>Bacteria</taxon>
        <taxon>Bacillati</taxon>
        <taxon>Bacillota</taxon>
        <taxon>Clostridia</taxon>
        <taxon>Eubacteriales</taxon>
        <taxon>Clostridiaceae</taxon>
        <taxon>Clostridium</taxon>
    </lineage>
</organism>
<dbReference type="AlphaFoldDB" id="A0A0C1R2A9"/>
<keyword evidence="2" id="KW-1185">Reference proteome</keyword>
<name>A0A0C1R2A9_9CLOT</name>
<evidence type="ECO:0000313" key="2">
    <source>
        <dbReference type="Proteomes" id="UP000031366"/>
    </source>
</evidence>
<evidence type="ECO:0000313" key="1">
    <source>
        <dbReference type="EMBL" id="KIE44591.1"/>
    </source>
</evidence>
<sequence>MFKNITAKFSSINSVQLILDEGGLKKVKTISLADFVEALNASIDKKDLKEDTVISPLYPVFEHIHTVQHIDKGNGKETIILLRNNKPSDITYFDTKFKSVGVPKLLFALELFQGIIQTVKVAAIKDSNYITKKTVLFHYPFAHVSSPTNSACLGGNRLAEKDFKINDINMSYKIPDMFLKMPNGNDYYNEVNYSNLKMRPLLESLQHKPFPNEWLKPAGLLYNEWINSLI</sequence>
<accession>A0A0C1R2A9</accession>